<name>A0A5C6A8F8_9BACT</name>
<evidence type="ECO:0000256" key="4">
    <source>
        <dbReference type="ARBA" id="ARBA00022272"/>
    </source>
</evidence>
<dbReference type="EC" id="5.3.1.24" evidence="3 9"/>
<evidence type="ECO:0000256" key="3">
    <source>
        <dbReference type="ARBA" id="ARBA00012572"/>
    </source>
</evidence>
<dbReference type="InterPro" id="IPR013785">
    <property type="entry name" value="Aldolase_TIM"/>
</dbReference>
<comment type="similarity">
    <text evidence="9">Belongs to the TrpF family.</text>
</comment>
<proteinExistence type="inferred from homology"/>
<dbReference type="Gene3D" id="3.20.20.70">
    <property type="entry name" value="Aldolase class I"/>
    <property type="match status" value="1"/>
</dbReference>
<keyword evidence="7 9" id="KW-0057">Aromatic amino acid biosynthesis</keyword>
<evidence type="ECO:0000313" key="12">
    <source>
        <dbReference type="Proteomes" id="UP000317421"/>
    </source>
</evidence>
<feature type="domain" description="N-(5'phosphoribosyl) anthranilate isomerase (PRAI)" evidence="10">
    <location>
        <begin position="4"/>
        <end position="217"/>
    </location>
</feature>
<dbReference type="SUPFAM" id="SSF51366">
    <property type="entry name" value="Ribulose-phoshate binding barrel"/>
    <property type="match status" value="1"/>
</dbReference>
<sequence>MFTVKVCGVTRAVDAQVAVDAGADAIGLNFYPASPRYVTPEVASNIVAALTGHPLVVGVFVNATAAQIAQVVAQVPLGAIQLHGDEPPELVAEMPPGVPVIRAARIDAAGVATAAAYRDACAATGQPLAAVLLDASVPTAPGEATVYGGSGHRLDWPRVAAERHLLSGTPLVLAGGLTPENVAEAITTTGCEGVDTASGVELSPGVKSPQLVRDFVREAQKALRGR</sequence>
<dbReference type="AlphaFoldDB" id="A0A5C6A8F8"/>
<evidence type="ECO:0000256" key="9">
    <source>
        <dbReference type="HAMAP-Rule" id="MF_00135"/>
    </source>
</evidence>
<dbReference type="PANTHER" id="PTHR42894:SF1">
    <property type="entry name" value="N-(5'-PHOSPHORIBOSYL)ANTHRANILATE ISOMERASE"/>
    <property type="match status" value="1"/>
</dbReference>
<dbReference type="GO" id="GO:0004640">
    <property type="term" value="F:phosphoribosylanthranilate isomerase activity"/>
    <property type="evidence" value="ECO:0007669"/>
    <property type="project" value="UniProtKB-UniRule"/>
</dbReference>
<dbReference type="GO" id="GO:0000162">
    <property type="term" value="P:L-tryptophan biosynthetic process"/>
    <property type="evidence" value="ECO:0007669"/>
    <property type="project" value="UniProtKB-UniRule"/>
</dbReference>
<evidence type="ECO:0000256" key="1">
    <source>
        <dbReference type="ARBA" id="ARBA00001164"/>
    </source>
</evidence>
<keyword evidence="6 9" id="KW-0822">Tryptophan biosynthesis</keyword>
<keyword evidence="8 9" id="KW-0413">Isomerase</keyword>
<dbReference type="HAMAP" id="MF_00135">
    <property type="entry name" value="PRAI"/>
    <property type="match status" value="1"/>
</dbReference>
<dbReference type="EMBL" id="SJPR01000005">
    <property type="protein sequence ID" value="TWT95311.1"/>
    <property type="molecule type" value="Genomic_DNA"/>
</dbReference>
<comment type="caution">
    <text evidence="11">The sequence shown here is derived from an EMBL/GenBank/DDBJ whole genome shotgun (WGS) entry which is preliminary data.</text>
</comment>
<evidence type="ECO:0000259" key="10">
    <source>
        <dbReference type="Pfam" id="PF00697"/>
    </source>
</evidence>
<dbReference type="InterPro" id="IPR044643">
    <property type="entry name" value="TrpF_fam"/>
</dbReference>
<evidence type="ECO:0000256" key="7">
    <source>
        <dbReference type="ARBA" id="ARBA00023141"/>
    </source>
</evidence>
<dbReference type="Pfam" id="PF00697">
    <property type="entry name" value="PRAI"/>
    <property type="match status" value="1"/>
</dbReference>
<comment type="catalytic activity">
    <reaction evidence="1 9">
        <text>N-(5-phospho-beta-D-ribosyl)anthranilate = 1-(2-carboxyphenylamino)-1-deoxy-D-ribulose 5-phosphate</text>
        <dbReference type="Rhea" id="RHEA:21540"/>
        <dbReference type="ChEBI" id="CHEBI:18277"/>
        <dbReference type="ChEBI" id="CHEBI:58613"/>
        <dbReference type="EC" id="5.3.1.24"/>
    </reaction>
</comment>
<dbReference type="InterPro" id="IPR001240">
    <property type="entry name" value="PRAI_dom"/>
</dbReference>
<evidence type="ECO:0000256" key="8">
    <source>
        <dbReference type="ARBA" id="ARBA00023235"/>
    </source>
</evidence>
<keyword evidence="5 9" id="KW-0028">Amino-acid biosynthesis</keyword>
<evidence type="ECO:0000256" key="6">
    <source>
        <dbReference type="ARBA" id="ARBA00022822"/>
    </source>
</evidence>
<accession>A0A5C6A8F8</accession>
<evidence type="ECO:0000256" key="5">
    <source>
        <dbReference type="ARBA" id="ARBA00022605"/>
    </source>
</evidence>
<dbReference type="InterPro" id="IPR011060">
    <property type="entry name" value="RibuloseP-bd_barrel"/>
</dbReference>
<organism evidence="11 12">
    <name type="scientific">Botrimarina colliarenosi</name>
    <dbReference type="NCBI Taxonomy" id="2528001"/>
    <lineage>
        <taxon>Bacteria</taxon>
        <taxon>Pseudomonadati</taxon>
        <taxon>Planctomycetota</taxon>
        <taxon>Planctomycetia</taxon>
        <taxon>Pirellulales</taxon>
        <taxon>Lacipirellulaceae</taxon>
        <taxon>Botrimarina</taxon>
    </lineage>
</organism>
<protein>
    <recommendedName>
        <fullName evidence="4 9">N-(5'-phosphoribosyl)anthranilate isomerase</fullName>
        <shortName evidence="9">PRAI</shortName>
        <ecNumber evidence="3 9">5.3.1.24</ecNumber>
    </recommendedName>
</protein>
<evidence type="ECO:0000256" key="2">
    <source>
        <dbReference type="ARBA" id="ARBA00004664"/>
    </source>
</evidence>
<gene>
    <name evidence="9 11" type="primary">trpF</name>
    <name evidence="11" type="ORF">Pla108_34560</name>
</gene>
<dbReference type="Proteomes" id="UP000317421">
    <property type="component" value="Unassembled WGS sequence"/>
</dbReference>
<comment type="pathway">
    <text evidence="2 9">Amino-acid biosynthesis; L-tryptophan biosynthesis; L-tryptophan from chorismate: step 3/5.</text>
</comment>
<dbReference type="UniPathway" id="UPA00035">
    <property type="reaction ID" value="UER00042"/>
</dbReference>
<dbReference type="CDD" id="cd00405">
    <property type="entry name" value="PRAI"/>
    <property type="match status" value="1"/>
</dbReference>
<dbReference type="RefSeq" id="WP_146446156.1">
    <property type="nucleotide sequence ID" value="NZ_SJPR01000005.1"/>
</dbReference>
<reference evidence="11 12" key="1">
    <citation type="submission" date="2019-02" db="EMBL/GenBank/DDBJ databases">
        <title>Deep-cultivation of Planctomycetes and their phenomic and genomic characterization uncovers novel biology.</title>
        <authorList>
            <person name="Wiegand S."/>
            <person name="Jogler M."/>
            <person name="Boedeker C."/>
            <person name="Pinto D."/>
            <person name="Vollmers J."/>
            <person name="Rivas-Marin E."/>
            <person name="Kohn T."/>
            <person name="Peeters S.H."/>
            <person name="Heuer A."/>
            <person name="Rast P."/>
            <person name="Oberbeckmann S."/>
            <person name="Bunk B."/>
            <person name="Jeske O."/>
            <person name="Meyerdierks A."/>
            <person name="Storesund J.E."/>
            <person name="Kallscheuer N."/>
            <person name="Luecker S."/>
            <person name="Lage O.M."/>
            <person name="Pohl T."/>
            <person name="Merkel B.J."/>
            <person name="Hornburger P."/>
            <person name="Mueller R.-W."/>
            <person name="Bruemmer F."/>
            <person name="Labrenz M."/>
            <person name="Spormann A.M."/>
            <person name="Op Den Camp H."/>
            <person name="Overmann J."/>
            <person name="Amann R."/>
            <person name="Jetten M.S.M."/>
            <person name="Mascher T."/>
            <person name="Medema M.H."/>
            <person name="Devos D.P."/>
            <person name="Kaster A.-K."/>
            <person name="Ovreas L."/>
            <person name="Rohde M."/>
            <person name="Galperin M.Y."/>
            <person name="Jogler C."/>
        </authorList>
    </citation>
    <scope>NUCLEOTIDE SEQUENCE [LARGE SCALE GENOMIC DNA]</scope>
    <source>
        <strain evidence="11 12">Pla108</strain>
    </source>
</reference>
<evidence type="ECO:0000313" key="11">
    <source>
        <dbReference type="EMBL" id="TWT95311.1"/>
    </source>
</evidence>
<dbReference type="OrthoDB" id="9786954at2"/>
<keyword evidence="12" id="KW-1185">Reference proteome</keyword>
<dbReference type="PANTHER" id="PTHR42894">
    <property type="entry name" value="N-(5'-PHOSPHORIBOSYL)ANTHRANILATE ISOMERASE"/>
    <property type="match status" value="1"/>
</dbReference>